<dbReference type="Proteomes" id="UP001583177">
    <property type="component" value="Unassembled WGS sequence"/>
</dbReference>
<proteinExistence type="predicted"/>
<sequence length="399" mass="43688">MAAVATQMYHPAKYDHLAVDSMFDIDVSAKRLQELDGWSHIKSCIRDVFIRHNVNEKFGVGLLHRHYDISPNEKIVELGPVSTPQVVGDDEEITGGSVLPHTWRVHEGELKPTEFRFVAQRDVAGTQRAEFPAGFVQELIAVIESAALENVLGINMIKRGGDQEKTMEITYGRSSIIIPAVPVEGDNVLGPQSLAAFEAAWSFTNDRTRDRTGDGVRARHSLCVKNLSEEVTGVQTRHSLCVKNLNSEETPGVQTRHSLCVKNMDSEVTGVQAQHSLCVKNINSDASGVQTRHSLCVKNLDAGEAPGVRTRHSLCVKNINSDASGVKTRHSLCVKNTDSEAHGVQIRHSLCAKNLNSKESPGVQTRHNLCVKNLDAGEASGVQTRHSLCVKNLKVTMEA</sequence>
<evidence type="ECO:0000313" key="2">
    <source>
        <dbReference type="Proteomes" id="UP001583177"/>
    </source>
</evidence>
<accession>A0ABR3XQ74</accession>
<organism evidence="1 2">
    <name type="scientific">Diaporthe australafricana</name>
    <dbReference type="NCBI Taxonomy" id="127596"/>
    <lineage>
        <taxon>Eukaryota</taxon>
        <taxon>Fungi</taxon>
        <taxon>Dikarya</taxon>
        <taxon>Ascomycota</taxon>
        <taxon>Pezizomycotina</taxon>
        <taxon>Sordariomycetes</taxon>
        <taxon>Sordariomycetidae</taxon>
        <taxon>Diaporthales</taxon>
        <taxon>Diaporthaceae</taxon>
        <taxon>Diaporthe</taxon>
    </lineage>
</organism>
<name>A0ABR3XQ74_9PEZI</name>
<evidence type="ECO:0000313" key="1">
    <source>
        <dbReference type="EMBL" id="KAL1878147.1"/>
    </source>
</evidence>
<protein>
    <submittedName>
        <fullName evidence="1">Uncharacterized protein</fullName>
    </submittedName>
</protein>
<comment type="caution">
    <text evidence="1">The sequence shown here is derived from an EMBL/GenBank/DDBJ whole genome shotgun (WGS) entry which is preliminary data.</text>
</comment>
<dbReference type="EMBL" id="JAWRVE010000012">
    <property type="protein sequence ID" value="KAL1878147.1"/>
    <property type="molecule type" value="Genomic_DNA"/>
</dbReference>
<keyword evidence="2" id="KW-1185">Reference proteome</keyword>
<gene>
    <name evidence="1" type="ORF">Daus18300_002063</name>
</gene>
<reference evidence="1 2" key="1">
    <citation type="journal article" date="2024" name="IMA Fungus">
        <title>IMA Genome - F19 : A genome assembly and annotation guide to empower mycologists, including annotated draft genome sequences of Ceratocystis pirilliformis, Diaporthe australafricana, Fusarium ophioides, Paecilomyces lecythidis, and Sporothrix stenoceras.</title>
        <authorList>
            <person name="Aylward J."/>
            <person name="Wilson A.M."/>
            <person name="Visagie C.M."/>
            <person name="Spraker J."/>
            <person name="Barnes I."/>
            <person name="Buitendag C."/>
            <person name="Ceriani C."/>
            <person name="Del Mar Angel L."/>
            <person name="du Plessis D."/>
            <person name="Fuchs T."/>
            <person name="Gasser K."/>
            <person name="Kramer D."/>
            <person name="Li W."/>
            <person name="Munsamy K."/>
            <person name="Piso A."/>
            <person name="Price J.L."/>
            <person name="Sonnekus B."/>
            <person name="Thomas C."/>
            <person name="van der Nest A."/>
            <person name="van Dijk A."/>
            <person name="van Heerden A."/>
            <person name="van Vuuren N."/>
            <person name="Yilmaz N."/>
            <person name="Duong T.A."/>
            <person name="van der Merwe N.A."/>
            <person name="Wingfield M.J."/>
            <person name="Wingfield B.D."/>
        </authorList>
    </citation>
    <scope>NUCLEOTIDE SEQUENCE [LARGE SCALE GENOMIC DNA]</scope>
    <source>
        <strain evidence="1 2">CMW 18300</strain>
    </source>
</reference>